<dbReference type="GO" id="GO:0046677">
    <property type="term" value="P:response to antibiotic"/>
    <property type="evidence" value="ECO:0007669"/>
    <property type="project" value="TreeGrafter"/>
</dbReference>
<dbReference type="Gene3D" id="2.40.50.100">
    <property type="match status" value="1"/>
</dbReference>
<dbReference type="Proteomes" id="UP000061603">
    <property type="component" value="Chromosome"/>
</dbReference>
<proteinExistence type="inferred from homology"/>
<dbReference type="NCBIfam" id="TIGR01730">
    <property type="entry name" value="RND_mfp"/>
    <property type="match status" value="1"/>
</dbReference>
<feature type="domain" description="Multidrug resistance protein MdtA-like C-terminal permuted SH3" evidence="7">
    <location>
        <begin position="255"/>
        <end position="316"/>
    </location>
</feature>
<dbReference type="Gene3D" id="2.40.30.170">
    <property type="match status" value="1"/>
</dbReference>
<comment type="similarity">
    <text evidence="2">Belongs to the membrane fusion protein (MFP) (TC 8.A.1) family.</text>
</comment>
<keyword evidence="9" id="KW-1185">Reference proteome</keyword>
<feature type="domain" description="Multidrug resistance protein MdtA-like beta-barrel" evidence="6">
    <location>
        <begin position="163"/>
        <end position="248"/>
    </location>
</feature>
<gene>
    <name evidence="8" type="ORF">PG1C_04215</name>
</gene>
<dbReference type="PATRIC" id="fig|1565605.3.peg.885"/>
<dbReference type="KEGG" id="rbu:PG1C_04215"/>
<dbReference type="FunFam" id="2.40.420.20:FF:000001">
    <property type="entry name" value="Efflux RND transporter periplasmic adaptor subunit"/>
    <property type="match status" value="1"/>
</dbReference>
<dbReference type="Pfam" id="PF25944">
    <property type="entry name" value="Beta-barrel_RND"/>
    <property type="match status" value="1"/>
</dbReference>
<dbReference type="Pfam" id="PF25917">
    <property type="entry name" value="BSH_RND"/>
    <property type="match status" value="1"/>
</dbReference>
<dbReference type="GO" id="GO:0005886">
    <property type="term" value="C:plasma membrane"/>
    <property type="evidence" value="ECO:0007669"/>
    <property type="project" value="TreeGrafter"/>
</dbReference>
<evidence type="ECO:0000313" key="9">
    <source>
        <dbReference type="Proteomes" id="UP000061603"/>
    </source>
</evidence>
<dbReference type="GO" id="GO:0022857">
    <property type="term" value="F:transmembrane transporter activity"/>
    <property type="evidence" value="ECO:0007669"/>
    <property type="project" value="InterPro"/>
</dbReference>
<feature type="domain" description="Multidrug resistance protein MdtA-like alpha-helical hairpin" evidence="4">
    <location>
        <begin position="66"/>
        <end position="122"/>
    </location>
</feature>
<dbReference type="Pfam" id="PF25876">
    <property type="entry name" value="HH_MFP_RND"/>
    <property type="match status" value="1"/>
</dbReference>
<evidence type="ECO:0000259" key="4">
    <source>
        <dbReference type="Pfam" id="PF25876"/>
    </source>
</evidence>
<evidence type="ECO:0000259" key="5">
    <source>
        <dbReference type="Pfam" id="PF25917"/>
    </source>
</evidence>
<evidence type="ECO:0000259" key="7">
    <source>
        <dbReference type="Pfam" id="PF25967"/>
    </source>
</evidence>
<evidence type="ECO:0000256" key="2">
    <source>
        <dbReference type="ARBA" id="ARBA00009477"/>
    </source>
</evidence>
<dbReference type="PANTHER" id="PTHR30158:SF3">
    <property type="entry name" value="MULTIDRUG EFFLUX PUMP SUBUNIT ACRA-RELATED"/>
    <property type="match status" value="1"/>
</dbReference>
<dbReference type="InterPro" id="IPR058624">
    <property type="entry name" value="MdtA-like_HH"/>
</dbReference>
<dbReference type="PANTHER" id="PTHR30158">
    <property type="entry name" value="ACRA/E-RELATED COMPONENT OF DRUG EFFLUX TRANSPORTER"/>
    <property type="match status" value="1"/>
</dbReference>
<sequence>MPPAEVEFITLAPGSATLTQDLPGRLEAWRTAQVRARVEGIVEKRLFAEGSDVKEGATLFQIEPRTYAAALNAAKADVEAARLVVARYKPLVEIKAVSQQEVDAAEARYKQAQATLARAALDMENTRVPAPISGRIGRTLVTEGALVGRGEATALATIEQIDPIYVTFTQPGSELLRLQAAVKSGTLKRTASTKVELLLEDGSLYPLPGKILFSDLAVNPSTGAVSVRAQFSNPDRTLLPGMFARVRFPSAVADNVIRVPQRAVQSGPQGQYVLLLTSDGKAVPQPVKTGSMAEGDFIISEGLKGGEKIILNGFQKLRPGAPFKAIPWQAPGTAKLTPSEMPSGKKAG</sequence>
<dbReference type="EMBL" id="CP010554">
    <property type="protein sequence ID" value="AJP47889.1"/>
    <property type="molecule type" value="Genomic_DNA"/>
</dbReference>
<dbReference type="AlphaFoldDB" id="A0A0C5J8A7"/>
<accession>A0A0C5J8A7</accession>
<feature type="domain" description="Multidrug resistance protein MdtA-like barrel-sandwich hybrid" evidence="5">
    <location>
        <begin position="30"/>
        <end position="158"/>
    </location>
</feature>
<dbReference type="HOGENOM" id="CLU_018816_2_1_4"/>
<evidence type="ECO:0000256" key="1">
    <source>
        <dbReference type="ARBA" id="ARBA00004196"/>
    </source>
</evidence>
<dbReference type="Gene3D" id="2.40.420.20">
    <property type="match status" value="1"/>
</dbReference>
<evidence type="ECO:0000259" key="6">
    <source>
        <dbReference type="Pfam" id="PF25944"/>
    </source>
</evidence>
<dbReference type="InterPro" id="IPR058626">
    <property type="entry name" value="MdtA-like_b-barrel"/>
</dbReference>
<dbReference type="STRING" id="1565605.PG1C_04215"/>
<reference evidence="8 9" key="1">
    <citation type="journal article" date="2015" name="Genome Announc.">
        <title>Complete Genome Sequence of a Novel Bacterium within the Family Rhodocyclaceae That Degrades Polycyclic Aromatic Hydrocarbons.</title>
        <authorList>
            <person name="Singleton D.R."/>
            <person name="Dickey A.N."/>
            <person name="Scholl E.H."/>
            <person name="Wright F.A."/>
            <person name="Aitken M.D."/>
        </authorList>
    </citation>
    <scope>NUCLEOTIDE SEQUENCE [LARGE SCALE GENOMIC DNA]</scope>
    <source>
        <strain evidence="9">PG1-Ca6</strain>
    </source>
</reference>
<dbReference type="InterPro" id="IPR058625">
    <property type="entry name" value="MdtA-like_BSH"/>
</dbReference>
<dbReference type="InterPro" id="IPR058627">
    <property type="entry name" value="MdtA-like_C"/>
</dbReference>
<dbReference type="GO" id="GO:0030313">
    <property type="term" value="C:cell envelope"/>
    <property type="evidence" value="ECO:0007669"/>
    <property type="project" value="UniProtKB-SubCell"/>
</dbReference>
<evidence type="ECO:0000256" key="3">
    <source>
        <dbReference type="SAM" id="Coils"/>
    </source>
</evidence>
<dbReference type="SUPFAM" id="SSF111369">
    <property type="entry name" value="HlyD-like secretion proteins"/>
    <property type="match status" value="1"/>
</dbReference>
<dbReference type="Pfam" id="PF25967">
    <property type="entry name" value="RND-MFP_C"/>
    <property type="match status" value="1"/>
</dbReference>
<evidence type="ECO:0000313" key="8">
    <source>
        <dbReference type="EMBL" id="AJP47889.1"/>
    </source>
</evidence>
<name>A0A0C5J8A7_9PROT</name>
<organism evidence="8 9">
    <name type="scientific">Rugosibacter aromaticivorans</name>
    <dbReference type="NCBI Taxonomy" id="1565605"/>
    <lineage>
        <taxon>Bacteria</taxon>
        <taxon>Pseudomonadati</taxon>
        <taxon>Pseudomonadota</taxon>
        <taxon>Betaproteobacteria</taxon>
        <taxon>Nitrosomonadales</taxon>
        <taxon>Sterolibacteriaceae</taxon>
        <taxon>Rugosibacter</taxon>
    </lineage>
</organism>
<dbReference type="Gene3D" id="1.10.287.470">
    <property type="entry name" value="Helix hairpin bin"/>
    <property type="match status" value="1"/>
</dbReference>
<comment type="subcellular location">
    <subcellularLocation>
        <location evidence="1">Cell envelope</location>
    </subcellularLocation>
</comment>
<keyword evidence="3" id="KW-0175">Coiled coil</keyword>
<feature type="coiled-coil region" evidence="3">
    <location>
        <begin position="95"/>
        <end position="122"/>
    </location>
</feature>
<protein>
    <submittedName>
        <fullName evidence="8">Hemolysin D</fullName>
    </submittedName>
</protein>
<dbReference type="InterPro" id="IPR006143">
    <property type="entry name" value="RND_pump_MFP"/>
</dbReference>